<protein>
    <submittedName>
        <fullName evidence="4">Response regulator receiver domain protein (CheY-like)</fullName>
    </submittedName>
</protein>
<dbReference type="GO" id="GO:0000160">
    <property type="term" value="P:phosphorelay signal transduction system"/>
    <property type="evidence" value="ECO:0007669"/>
    <property type="project" value="InterPro"/>
</dbReference>
<reference evidence="4" key="1">
    <citation type="submission" date="2006-03" db="EMBL/GenBank/DDBJ databases">
        <title>Complete sequence of Rhodopseudomonas palustris BisB18.</title>
        <authorList>
            <consortium name="US DOE Joint Genome Institute"/>
            <person name="Copeland A."/>
            <person name="Lucas S."/>
            <person name="Lapidus A."/>
            <person name="Barry K."/>
            <person name="Detter J.C."/>
            <person name="Glavina del Rio T."/>
            <person name="Hammon N."/>
            <person name="Israni S."/>
            <person name="Dalin E."/>
            <person name="Tice H."/>
            <person name="Pitluck S."/>
            <person name="Chain P."/>
            <person name="Malfatti S."/>
            <person name="Shin M."/>
            <person name="Vergez L."/>
            <person name="Schmutz J."/>
            <person name="Larimer F."/>
            <person name="Land M."/>
            <person name="Hauser L."/>
            <person name="Pelletier D.A."/>
            <person name="Kyrpides N."/>
            <person name="Anderson I."/>
            <person name="Oda Y."/>
            <person name="Harwood C.S."/>
            <person name="Richardson P."/>
        </authorList>
    </citation>
    <scope>NUCLEOTIDE SEQUENCE [LARGE SCALE GENOMIC DNA]</scope>
    <source>
        <strain evidence="4">BisB18</strain>
    </source>
</reference>
<dbReference type="EMBL" id="CP000301">
    <property type="protein sequence ID" value="ABD90130.1"/>
    <property type="molecule type" value="Genomic_DNA"/>
</dbReference>
<accession>Q20XK6</accession>
<gene>
    <name evidence="4" type="ordered locus">RPC_4608</name>
</gene>
<dbReference type="Pfam" id="PF00072">
    <property type="entry name" value="Response_reg"/>
    <property type="match status" value="1"/>
</dbReference>
<dbReference type="PANTHER" id="PTHR44591:SF25">
    <property type="entry name" value="CHEMOTAXIS TWO-COMPONENT RESPONSE REGULATOR"/>
    <property type="match status" value="1"/>
</dbReference>
<dbReference type="PANTHER" id="PTHR44591">
    <property type="entry name" value="STRESS RESPONSE REGULATOR PROTEIN 1"/>
    <property type="match status" value="1"/>
</dbReference>
<dbReference type="InterPro" id="IPR011006">
    <property type="entry name" value="CheY-like_superfamily"/>
</dbReference>
<keyword evidence="1 2" id="KW-0597">Phosphoprotein</keyword>
<proteinExistence type="predicted"/>
<sequence>MTSNVESDVSALRRILVVDDSSLVRLYYRAALEKAGFAVEQAINGLEAMEKCLAQRFDLVIVDVNMPRMDGLSFLRALRGSAAEIASLPALMISTEAGQQDRDDARAAGANFYLVKPVSEADLLSHVALLAGAP</sequence>
<evidence type="ECO:0000256" key="2">
    <source>
        <dbReference type="PROSITE-ProRule" id="PRU00169"/>
    </source>
</evidence>
<evidence type="ECO:0000259" key="3">
    <source>
        <dbReference type="PROSITE" id="PS50110"/>
    </source>
</evidence>
<name>Q20XK6_RHOPB</name>
<dbReference type="HOGENOM" id="CLU_000445_69_17_5"/>
<dbReference type="KEGG" id="rpc:RPC_4608"/>
<dbReference type="InterPro" id="IPR001789">
    <property type="entry name" value="Sig_transdc_resp-reg_receiver"/>
</dbReference>
<dbReference type="AlphaFoldDB" id="Q20XK6"/>
<organism evidence="4">
    <name type="scientific">Rhodopseudomonas palustris (strain BisB18)</name>
    <dbReference type="NCBI Taxonomy" id="316056"/>
    <lineage>
        <taxon>Bacteria</taxon>
        <taxon>Pseudomonadati</taxon>
        <taxon>Pseudomonadota</taxon>
        <taxon>Alphaproteobacteria</taxon>
        <taxon>Hyphomicrobiales</taxon>
        <taxon>Nitrobacteraceae</taxon>
        <taxon>Rhodopseudomonas</taxon>
    </lineage>
</organism>
<evidence type="ECO:0000313" key="4">
    <source>
        <dbReference type="EMBL" id="ABD90130.1"/>
    </source>
</evidence>
<feature type="modified residue" description="4-aspartylphosphate" evidence="2">
    <location>
        <position position="63"/>
    </location>
</feature>
<dbReference type="SMART" id="SM00448">
    <property type="entry name" value="REC"/>
    <property type="match status" value="1"/>
</dbReference>
<dbReference type="OrthoDB" id="9786548at2"/>
<dbReference type="STRING" id="316056.RPC_4608"/>
<dbReference type="PROSITE" id="PS50110">
    <property type="entry name" value="RESPONSE_REGULATORY"/>
    <property type="match status" value="1"/>
</dbReference>
<evidence type="ECO:0000256" key="1">
    <source>
        <dbReference type="ARBA" id="ARBA00022553"/>
    </source>
</evidence>
<dbReference type="SUPFAM" id="SSF52172">
    <property type="entry name" value="CheY-like"/>
    <property type="match status" value="1"/>
</dbReference>
<feature type="domain" description="Response regulatory" evidence="3">
    <location>
        <begin position="14"/>
        <end position="131"/>
    </location>
</feature>
<dbReference type="RefSeq" id="WP_011475008.1">
    <property type="nucleotide sequence ID" value="NC_007925.1"/>
</dbReference>
<dbReference type="InterPro" id="IPR050595">
    <property type="entry name" value="Bact_response_regulator"/>
</dbReference>
<dbReference type="eggNOG" id="COG0745">
    <property type="taxonomic scope" value="Bacteria"/>
</dbReference>
<dbReference type="Gene3D" id="3.40.50.2300">
    <property type="match status" value="1"/>
</dbReference>